<comment type="caution">
    <text evidence="2">The sequence shown here is derived from an EMBL/GenBank/DDBJ whole genome shotgun (WGS) entry which is preliminary data.</text>
</comment>
<feature type="compositionally biased region" description="Basic and acidic residues" evidence="1">
    <location>
        <begin position="124"/>
        <end position="133"/>
    </location>
</feature>
<feature type="region of interest" description="Disordered" evidence="1">
    <location>
        <begin position="1"/>
        <end position="75"/>
    </location>
</feature>
<dbReference type="AlphaFoldDB" id="A0A3M0JK76"/>
<feature type="compositionally biased region" description="Basic residues" evidence="1">
    <location>
        <begin position="112"/>
        <end position="123"/>
    </location>
</feature>
<feature type="region of interest" description="Disordered" evidence="1">
    <location>
        <begin position="284"/>
        <end position="305"/>
    </location>
</feature>
<dbReference type="Proteomes" id="UP000269221">
    <property type="component" value="Unassembled WGS sequence"/>
</dbReference>
<evidence type="ECO:0000313" key="3">
    <source>
        <dbReference type="Proteomes" id="UP000269221"/>
    </source>
</evidence>
<accession>A0A3M0JK76</accession>
<reference evidence="2 3" key="1">
    <citation type="submission" date="2018-07" db="EMBL/GenBank/DDBJ databases">
        <title>A high quality draft genome assembly of the barn swallow (H. rustica rustica).</title>
        <authorList>
            <person name="Formenti G."/>
            <person name="Chiara M."/>
            <person name="Poveda L."/>
            <person name="Francoijs K.-J."/>
            <person name="Bonisoli-Alquati A."/>
            <person name="Canova L."/>
            <person name="Gianfranceschi L."/>
            <person name="Horner D.S."/>
            <person name="Saino N."/>
        </authorList>
    </citation>
    <scope>NUCLEOTIDE SEQUENCE [LARGE SCALE GENOMIC DNA]</scope>
    <source>
        <strain evidence="2">Chelidonia</strain>
        <tissue evidence="2">Blood</tissue>
    </source>
</reference>
<proteinExistence type="predicted"/>
<feature type="compositionally biased region" description="Basic residues" evidence="1">
    <location>
        <begin position="8"/>
        <end position="18"/>
    </location>
</feature>
<dbReference type="OrthoDB" id="420187at2759"/>
<dbReference type="EMBL" id="QRBI01000187">
    <property type="protein sequence ID" value="RMB95206.1"/>
    <property type="molecule type" value="Genomic_DNA"/>
</dbReference>
<feature type="compositionally biased region" description="Polar residues" evidence="1">
    <location>
        <begin position="178"/>
        <end position="196"/>
    </location>
</feature>
<dbReference type="STRING" id="333673.A0A3M0JK76"/>
<evidence type="ECO:0008006" key="4">
    <source>
        <dbReference type="Google" id="ProtNLM"/>
    </source>
</evidence>
<gene>
    <name evidence="2" type="ORF">DUI87_28193</name>
</gene>
<sequence length="327" mass="36484">MEPEGSFKKKRRKRKHRSTDRSPYAVAVKDVDEVSSPPKKERIVSPEGFKDKDSRPPKKESIGSQDFLPVMGKEVEDKGLSHGLVCQDMKSAPKQLVPEPSIDLGTEPTFPLKRKKKKKKNRSKDRPLKKTEECSSGMLSSDSSRTSEPEPCKTHQSAEAGEHKQRKRKWMESLGSLAANTVPTSTPVAASPSDNQTGDERHSLAALSPVASNWAGTGSEGQESSVVSKLLQNSLDKAYGKEVLTWQGEVSAVSQDAIRDTALAQSRTVIDEWDQEFDKGKVKKMKKIKQERRRDSNPFQKLQNKRNFWLMSHPAKMASLGHRLSGH</sequence>
<name>A0A3M0JK76_HIRRU</name>
<feature type="region of interest" description="Disordered" evidence="1">
    <location>
        <begin position="91"/>
        <end position="202"/>
    </location>
</feature>
<feature type="compositionally biased region" description="Basic and acidic residues" evidence="1">
    <location>
        <begin position="38"/>
        <end position="61"/>
    </location>
</feature>
<evidence type="ECO:0000313" key="2">
    <source>
        <dbReference type="EMBL" id="RMB95206.1"/>
    </source>
</evidence>
<organism evidence="2 3">
    <name type="scientific">Hirundo rustica rustica</name>
    <dbReference type="NCBI Taxonomy" id="333673"/>
    <lineage>
        <taxon>Eukaryota</taxon>
        <taxon>Metazoa</taxon>
        <taxon>Chordata</taxon>
        <taxon>Craniata</taxon>
        <taxon>Vertebrata</taxon>
        <taxon>Euteleostomi</taxon>
        <taxon>Archelosauria</taxon>
        <taxon>Archosauria</taxon>
        <taxon>Dinosauria</taxon>
        <taxon>Saurischia</taxon>
        <taxon>Theropoda</taxon>
        <taxon>Coelurosauria</taxon>
        <taxon>Aves</taxon>
        <taxon>Neognathae</taxon>
        <taxon>Neoaves</taxon>
        <taxon>Telluraves</taxon>
        <taxon>Australaves</taxon>
        <taxon>Passeriformes</taxon>
        <taxon>Sylvioidea</taxon>
        <taxon>Hirundinidae</taxon>
        <taxon>Hirundo</taxon>
    </lineage>
</organism>
<keyword evidence="3" id="KW-1185">Reference proteome</keyword>
<protein>
    <recommendedName>
        <fullName evidence="4">UBP36 hydrolase</fullName>
    </recommendedName>
</protein>
<evidence type="ECO:0000256" key="1">
    <source>
        <dbReference type="SAM" id="MobiDB-lite"/>
    </source>
</evidence>